<keyword evidence="1" id="KW-0472">Membrane</keyword>
<reference evidence="2" key="2">
    <citation type="submission" date="2023-05" db="EMBL/GenBank/DDBJ databases">
        <authorList>
            <consortium name="Lawrence Berkeley National Laboratory"/>
            <person name="Steindorff A."/>
            <person name="Hensen N."/>
            <person name="Bonometti L."/>
            <person name="Westerberg I."/>
            <person name="Brannstrom I.O."/>
            <person name="Guillou S."/>
            <person name="Cros-Aarteil S."/>
            <person name="Calhoun S."/>
            <person name="Haridas S."/>
            <person name="Kuo A."/>
            <person name="Mondo S."/>
            <person name="Pangilinan J."/>
            <person name="Riley R."/>
            <person name="Labutti K."/>
            <person name="Andreopoulos B."/>
            <person name="Lipzen A."/>
            <person name="Chen C."/>
            <person name="Yanf M."/>
            <person name="Daum C."/>
            <person name="Ng V."/>
            <person name="Clum A."/>
            <person name="Ohm R."/>
            <person name="Martin F."/>
            <person name="Silar P."/>
            <person name="Natvig D."/>
            <person name="Lalanne C."/>
            <person name="Gautier V."/>
            <person name="Ament-Velasquez S.L."/>
            <person name="Kruys A."/>
            <person name="Hutchinson M.I."/>
            <person name="Powell A.J."/>
            <person name="Barry K."/>
            <person name="Miller A.N."/>
            <person name="Grigoriev I.V."/>
            <person name="Debuchy R."/>
            <person name="Gladieux P."/>
            <person name="Thoren M.H."/>
            <person name="Johannesson H."/>
        </authorList>
    </citation>
    <scope>NUCLEOTIDE SEQUENCE</scope>
    <source>
        <strain evidence="2">PSN243</strain>
    </source>
</reference>
<comment type="caution">
    <text evidence="2">The sequence shown here is derived from an EMBL/GenBank/DDBJ whole genome shotgun (WGS) entry which is preliminary data.</text>
</comment>
<feature type="non-terminal residue" evidence="2">
    <location>
        <position position="1"/>
    </location>
</feature>
<keyword evidence="3" id="KW-1185">Reference proteome</keyword>
<organism evidence="2 3">
    <name type="scientific">Podospora aff. communis PSN243</name>
    <dbReference type="NCBI Taxonomy" id="3040156"/>
    <lineage>
        <taxon>Eukaryota</taxon>
        <taxon>Fungi</taxon>
        <taxon>Dikarya</taxon>
        <taxon>Ascomycota</taxon>
        <taxon>Pezizomycotina</taxon>
        <taxon>Sordariomycetes</taxon>
        <taxon>Sordariomycetidae</taxon>
        <taxon>Sordariales</taxon>
        <taxon>Podosporaceae</taxon>
        <taxon>Podospora</taxon>
    </lineage>
</organism>
<dbReference type="AlphaFoldDB" id="A0AAV9GP08"/>
<evidence type="ECO:0000313" key="2">
    <source>
        <dbReference type="EMBL" id="KAK4450574.1"/>
    </source>
</evidence>
<reference evidence="2" key="1">
    <citation type="journal article" date="2023" name="Mol. Phylogenet. Evol.">
        <title>Genome-scale phylogeny and comparative genomics of the fungal order Sordariales.</title>
        <authorList>
            <person name="Hensen N."/>
            <person name="Bonometti L."/>
            <person name="Westerberg I."/>
            <person name="Brannstrom I.O."/>
            <person name="Guillou S."/>
            <person name="Cros-Aarteil S."/>
            <person name="Calhoun S."/>
            <person name="Haridas S."/>
            <person name="Kuo A."/>
            <person name="Mondo S."/>
            <person name="Pangilinan J."/>
            <person name="Riley R."/>
            <person name="LaButti K."/>
            <person name="Andreopoulos B."/>
            <person name="Lipzen A."/>
            <person name="Chen C."/>
            <person name="Yan M."/>
            <person name="Daum C."/>
            <person name="Ng V."/>
            <person name="Clum A."/>
            <person name="Steindorff A."/>
            <person name="Ohm R.A."/>
            <person name="Martin F."/>
            <person name="Silar P."/>
            <person name="Natvig D.O."/>
            <person name="Lalanne C."/>
            <person name="Gautier V."/>
            <person name="Ament-Velasquez S.L."/>
            <person name="Kruys A."/>
            <person name="Hutchinson M.I."/>
            <person name="Powell A.J."/>
            <person name="Barry K."/>
            <person name="Miller A.N."/>
            <person name="Grigoriev I.V."/>
            <person name="Debuchy R."/>
            <person name="Gladieux P."/>
            <person name="Hiltunen Thoren M."/>
            <person name="Johannesson H."/>
        </authorList>
    </citation>
    <scope>NUCLEOTIDE SEQUENCE</scope>
    <source>
        <strain evidence="2">PSN243</strain>
    </source>
</reference>
<sequence length="142" mass="14217">PLFILPSSVEPRPSSLHDRRLAIRLPTILAINDVVVVVIVIVIIIVVVHDDDEVAELVGEGLDGAGAVGGAAAAAACNVVVIVIIVVVVVIVVVVDDDDGTVLARVDGVAAGDGLGRIGLALRGEGGGQGDDEGKEDGGGLH</sequence>
<feature type="transmembrane region" description="Helical" evidence="1">
    <location>
        <begin position="21"/>
        <end position="48"/>
    </location>
</feature>
<feature type="non-terminal residue" evidence="2">
    <location>
        <position position="142"/>
    </location>
</feature>
<keyword evidence="1" id="KW-1133">Transmembrane helix</keyword>
<evidence type="ECO:0000313" key="3">
    <source>
        <dbReference type="Proteomes" id="UP001321760"/>
    </source>
</evidence>
<dbReference type="EMBL" id="MU865932">
    <property type="protein sequence ID" value="KAK4450574.1"/>
    <property type="molecule type" value="Genomic_DNA"/>
</dbReference>
<name>A0AAV9GP08_9PEZI</name>
<dbReference type="Proteomes" id="UP001321760">
    <property type="component" value="Unassembled WGS sequence"/>
</dbReference>
<keyword evidence="1" id="KW-0812">Transmembrane</keyword>
<proteinExistence type="predicted"/>
<gene>
    <name evidence="2" type="ORF">QBC34DRAFT_461195</name>
</gene>
<feature type="transmembrane region" description="Helical" evidence="1">
    <location>
        <begin position="68"/>
        <end position="95"/>
    </location>
</feature>
<accession>A0AAV9GP08</accession>
<evidence type="ECO:0000256" key="1">
    <source>
        <dbReference type="SAM" id="Phobius"/>
    </source>
</evidence>
<protein>
    <submittedName>
        <fullName evidence="2">Uncharacterized protein</fullName>
    </submittedName>
</protein>